<dbReference type="GO" id="GO:0005743">
    <property type="term" value="C:mitochondrial inner membrane"/>
    <property type="evidence" value="ECO:0007669"/>
    <property type="project" value="UniProtKB-SubCell"/>
</dbReference>
<keyword evidence="9 10" id="KW-0472">Membrane</keyword>
<evidence type="ECO:0000256" key="6">
    <source>
        <dbReference type="ARBA" id="ARBA00022792"/>
    </source>
</evidence>
<dbReference type="AlphaFoldDB" id="A9URS3"/>
<dbReference type="GeneID" id="5888679"/>
<dbReference type="PANTHER" id="PTHR45928">
    <property type="entry name" value="RE38146P"/>
    <property type="match status" value="1"/>
</dbReference>
<dbReference type="KEGG" id="mbr:MONBRDRAFT_17453"/>
<evidence type="ECO:0000256" key="1">
    <source>
        <dbReference type="ARBA" id="ARBA00004448"/>
    </source>
</evidence>
<dbReference type="Pfam" id="PF00153">
    <property type="entry name" value="Mito_carr"/>
    <property type="match status" value="3"/>
</dbReference>
<dbReference type="FunCoup" id="A9URS3">
    <property type="interactions" value="54"/>
</dbReference>
<evidence type="ECO:0000256" key="10">
    <source>
        <dbReference type="PROSITE-ProRule" id="PRU00282"/>
    </source>
</evidence>
<feature type="repeat" description="Solcar" evidence="10">
    <location>
        <begin position="210"/>
        <end position="302"/>
    </location>
</feature>
<keyword evidence="8" id="KW-0496">Mitochondrion</keyword>
<sequence>MASNTQTQPISPWIKYSTGALATMTACLVSNPFEVMKTRLQLQGEMKATGAYQRAYRNVFHAFYEVFRTEGIRGVQAGLGMGILYQAAMNGPRLSMYDYFVDRHFEEFKRPMTLPENMLAGATAGALSAFLGSPLFLVKTQQQAQSASGVGFQHSSALQAFRAIIQQEGVLGLWRGIFGSVPRLAVGSMSQLVSYGKAKTFVTEAFPNLQGTPLHFSASMIAGGFVALCMNPFDVIMTRLYNQPVDPSTKQGMYYSGWFDCIKKTAKAEGPFGFYKGVTALYLRIGPHTVLTFVVWEALRNWIGVKEL</sequence>
<evidence type="ECO:0000256" key="3">
    <source>
        <dbReference type="ARBA" id="ARBA00022448"/>
    </source>
</evidence>
<evidence type="ECO:0000256" key="7">
    <source>
        <dbReference type="ARBA" id="ARBA00022989"/>
    </source>
</evidence>
<dbReference type="Proteomes" id="UP000001357">
    <property type="component" value="Unassembled WGS sequence"/>
</dbReference>
<keyword evidence="5" id="KW-0677">Repeat</keyword>
<accession>A9URS3</accession>
<dbReference type="PROSITE" id="PS50920">
    <property type="entry name" value="SOLCAR"/>
    <property type="match status" value="3"/>
</dbReference>
<evidence type="ECO:0000313" key="12">
    <source>
        <dbReference type="EMBL" id="EDQ91977.1"/>
    </source>
</evidence>
<comment type="similarity">
    <text evidence="2 11">Belongs to the mitochondrial carrier (TC 2.A.29) family.</text>
</comment>
<name>A9URS3_MONBE</name>
<evidence type="ECO:0000256" key="2">
    <source>
        <dbReference type="ARBA" id="ARBA00006375"/>
    </source>
</evidence>
<evidence type="ECO:0000256" key="4">
    <source>
        <dbReference type="ARBA" id="ARBA00022692"/>
    </source>
</evidence>
<evidence type="ECO:0000256" key="11">
    <source>
        <dbReference type="RuleBase" id="RU000488"/>
    </source>
</evidence>
<keyword evidence="13" id="KW-1185">Reference proteome</keyword>
<protein>
    <submittedName>
        <fullName evidence="12">Uncharacterized protein</fullName>
    </submittedName>
</protein>
<organism evidence="12 13">
    <name type="scientific">Monosiga brevicollis</name>
    <name type="common">Choanoflagellate</name>
    <dbReference type="NCBI Taxonomy" id="81824"/>
    <lineage>
        <taxon>Eukaryota</taxon>
        <taxon>Choanoflagellata</taxon>
        <taxon>Craspedida</taxon>
        <taxon>Salpingoecidae</taxon>
        <taxon>Monosiga</taxon>
    </lineage>
</organism>
<keyword evidence="3 11" id="KW-0813">Transport</keyword>
<feature type="repeat" description="Solcar" evidence="10">
    <location>
        <begin position="112"/>
        <end position="201"/>
    </location>
</feature>
<dbReference type="InParanoid" id="A9URS3"/>
<comment type="subcellular location">
    <subcellularLocation>
        <location evidence="1">Mitochondrion inner membrane</location>
        <topology evidence="1">Multi-pass membrane protein</topology>
    </subcellularLocation>
</comment>
<dbReference type="InterPro" id="IPR051508">
    <property type="entry name" value="Mito_Carrier_Antiporter"/>
</dbReference>
<keyword evidence="6" id="KW-0999">Mitochondrion inner membrane</keyword>
<dbReference type="eggNOG" id="KOG0755">
    <property type="taxonomic scope" value="Eukaryota"/>
</dbReference>
<dbReference type="OMA" id="GFYDPMR"/>
<gene>
    <name evidence="12" type="ORF">MONBRDRAFT_17453</name>
</gene>
<dbReference type="RefSeq" id="XP_001743263.1">
    <property type="nucleotide sequence ID" value="XM_001743211.1"/>
</dbReference>
<keyword evidence="4 10" id="KW-0812">Transmembrane</keyword>
<evidence type="ECO:0000256" key="8">
    <source>
        <dbReference type="ARBA" id="ARBA00023128"/>
    </source>
</evidence>
<proteinExistence type="inferred from homology"/>
<keyword evidence="7" id="KW-1133">Transmembrane helix</keyword>
<evidence type="ECO:0000256" key="9">
    <source>
        <dbReference type="ARBA" id="ARBA00023136"/>
    </source>
</evidence>
<feature type="repeat" description="Solcar" evidence="10">
    <location>
        <begin position="10"/>
        <end position="103"/>
    </location>
</feature>
<dbReference type="Gene3D" id="1.50.40.10">
    <property type="entry name" value="Mitochondrial carrier domain"/>
    <property type="match status" value="1"/>
</dbReference>
<dbReference type="PANTHER" id="PTHR45928:SF1">
    <property type="entry name" value="RE38146P"/>
    <property type="match status" value="1"/>
</dbReference>
<reference evidence="12 13" key="1">
    <citation type="journal article" date="2008" name="Nature">
        <title>The genome of the choanoflagellate Monosiga brevicollis and the origin of metazoans.</title>
        <authorList>
            <consortium name="JGI Sequencing"/>
            <person name="King N."/>
            <person name="Westbrook M.J."/>
            <person name="Young S.L."/>
            <person name="Kuo A."/>
            <person name="Abedin M."/>
            <person name="Chapman J."/>
            <person name="Fairclough S."/>
            <person name="Hellsten U."/>
            <person name="Isogai Y."/>
            <person name="Letunic I."/>
            <person name="Marr M."/>
            <person name="Pincus D."/>
            <person name="Putnam N."/>
            <person name="Rokas A."/>
            <person name="Wright K.J."/>
            <person name="Zuzow R."/>
            <person name="Dirks W."/>
            <person name="Good M."/>
            <person name="Goodstein D."/>
            <person name="Lemons D."/>
            <person name="Li W."/>
            <person name="Lyons J.B."/>
            <person name="Morris A."/>
            <person name="Nichols S."/>
            <person name="Richter D.J."/>
            <person name="Salamov A."/>
            <person name="Bork P."/>
            <person name="Lim W.A."/>
            <person name="Manning G."/>
            <person name="Miller W.T."/>
            <person name="McGinnis W."/>
            <person name="Shapiro H."/>
            <person name="Tjian R."/>
            <person name="Grigoriev I.V."/>
            <person name="Rokhsar D."/>
        </authorList>
    </citation>
    <scope>NUCLEOTIDE SEQUENCE [LARGE SCALE GENOMIC DNA]</scope>
    <source>
        <strain evidence="13">MX1 / ATCC 50154</strain>
    </source>
</reference>
<evidence type="ECO:0000313" key="13">
    <source>
        <dbReference type="Proteomes" id="UP000001357"/>
    </source>
</evidence>
<dbReference type="InterPro" id="IPR018108">
    <property type="entry name" value="MCP_transmembrane"/>
</dbReference>
<evidence type="ECO:0000256" key="5">
    <source>
        <dbReference type="ARBA" id="ARBA00022737"/>
    </source>
</evidence>
<dbReference type="InterPro" id="IPR023395">
    <property type="entry name" value="MCP_dom_sf"/>
</dbReference>
<dbReference type="SUPFAM" id="SSF103506">
    <property type="entry name" value="Mitochondrial carrier"/>
    <property type="match status" value="1"/>
</dbReference>
<dbReference type="EMBL" id="CH991544">
    <property type="protein sequence ID" value="EDQ91977.1"/>
    <property type="molecule type" value="Genomic_DNA"/>
</dbReference>